<comment type="catalytic activity">
    <reaction evidence="10 11">
        <text>GTP + 4 H2O = 2,5-diamino-6-hydroxy-4-(5-phosphoribosylamino)-pyrimidine + formate + 2 phosphate + 3 H(+)</text>
        <dbReference type="Rhea" id="RHEA:23704"/>
        <dbReference type="ChEBI" id="CHEBI:15377"/>
        <dbReference type="ChEBI" id="CHEBI:15378"/>
        <dbReference type="ChEBI" id="CHEBI:15740"/>
        <dbReference type="ChEBI" id="CHEBI:37565"/>
        <dbReference type="ChEBI" id="CHEBI:43474"/>
        <dbReference type="ChEBI" id="CHEBI:58614"/>
        <dbReference type="EC" id="3.5.4.25"/>
    </reaction>
</comment>
<gene>
    <name evidence="11" type="primary">ribA</name>
    <name evidence="13" type="ORF">UY92_C0001G0038</name>
</gene>
<evidence type="ECO:0000256" key="7">
    <source>
        <dbReference type="ARBA" id="ARBA00022833"/>
    </source>
</evidence>
<organism evidence="13 14">
    <name type="scientific">Candidatus Magasanikbacteria bacterium GW2011_GWA2_56_11</name>
    <dbReference type="NCBI Taxonomy" id="1619044"/>
    <lineage>
        <taxon>Bacteria</taxon>
        <taxon>Candidatus Magasanikiibacteriota</taxon>
    </lineage>
</organism>
<evidence type="ECO:0000256" key="6">
    <source>
        <dbReference type="ARBA" id="ARBA00022801"/>
    </source>
</evidence>
<keyword evidence="7 11" id="KW-0862">Zinc</keyword>
<dbReference type="GO" id="GO:0008270">
    <property type="term" value="F:zinc ion binding"/>
    <property type="evidence" value="ECO:0007669"/>
    <property type="project" value="UniProtKB-UniRule"/>
</dbReference>
<dbReference type="SUPFAM" id="SSF142695">
    <property type="entry name" value="RibA-like"/>
    <property type="match status" value="1"/>
</dbReference>
<reference evidence="13 14" key="1">
    <citation type="journal article" date="2015" name="Nature">
        <title>rRNA introns, odd ribosomes, and small enigmatic genomes across a large radiation of phyla.</title>
        <authorList>
            <person name="Brown C.T."/>
            <person name="Hug L.A."/>
            <person name="Thomas B.C."/>
            <person name="Sharon I."/>
            <person name="Castelle C.J."/>
            <person name="Singh A."/>
            <person name="Wilkins M.J."/>
            <person name="Williams K.H."/>
            <person name="Banfield J.F."/>
        </authorList>
    </citation>
    <scope>NUCLEOTIDE SEQUENCE [LARGE SCALE GENOMIC DNA]</scope>
</reference>
<dbReference type="PATRIC" id="fig|1619044.3.peg.40"/>
<dbReference type="STRING" id="1619044.UY92_C0001G0038"/>
<dbReference type="EC" id="3.5.4.25" evidence="11"/>
<feature type="binding site" evidence="11">
    <location>
        <position position="56"/>
    </location>
    <ligand>
        <name>Zn(2+)</name>
        <dbReference type="ChEBI" id="CHEBI:29105"/>
        <note>catalytic</note>
    </ligand>
</feature>
<keyword evidence="6 11" id="KW-0378">Hydrolase</keyword>
<feature type="binding site" evidence="11">
    <location>
        <position position="151"/>
    </location>
    <ligand>
        <name>GTP</name>
        <dbReference type="ChEBI" id="CHEBI:37565"/>
    </ligand>
</feature>
<evidence type="ECO:0000256" key="9">
    <source>
        <dbReference type="ARBA" id="ARBA00043932"/>
    </source>
</evidence>
<keyword evidence="3 11" id="KW-0686">Riboflavin biosynthesis</keyword>
<keyword evidence="5 11" id="KW-0547">Nucleotide-binding</keyword>
<dbReference type="GO" id="GO:0003935">
    <property type="term" value="F:GTP cyclohydrolase II activity"/>
    <property type="evidence" value="ECO:0007669"/>
    <property type="project" value="UniProtKB-UniRule"/>
</dbReference>
<evidence type="ECO:0000256" key="3">
    <source>
        <dbReference type="ARBA" id="ARBA00022619"/>
    </source>
</evidence>
<dbReference type="CDD" id="cd00641">
    <property type="entry name" value="GTP_cyclohydro2"/>
    <property type="match status" value="1"/>
</dbReference>
<evidence type="ECO:0000256" key="2">
    <source>
        <dbReference type="ARBA" id="ARBA00005520"/>
    </source>
</evidence>
<evidence type="ECO:0000256" key="5">
    <source>
        <dbReference type="ARBA" id="ARBA00022741"/>
    </source>
</evidence>
<comment type="similarity">
    <text evidence="11">Belongs to the GTP cyclohydrolase II family.</text>
</comment>
<dbReference type="HAMAP" id="MF_00179">
    <property type="entry name" value="RibA"/>
    <property type="match status" value="1"/>
</dbReference>
<dbReference type="Proteomes" id="UP000033870">
    <property type="component" value="Unassembled WGS sequence"/>
</dbReference>
<sequence>MDNYPITKSAASILLTDYGEFTIEIYVDREGREHVVLSRGQFSALEPVLVRVHSECITGEVFHSRHCDCKNQLDKALQMIGAASAGAVIYLRQEGRDIGLSNKIKAYDLQRQGLDTVVANEQLGFLPDARTYEVAAAILESLGIRTVRLMTNNPDKVEQLSALGITVAERVPLAVPPNGVDDAYLEAKRIKLGHWLETI</sequence>
<comment type="similarity">
    <text evidence="2">In the N-terminal section; belongs to the DHBP synthase family.</text>
</comment>
<feature type="binding site" evidence="11">
    <location>
        <position position="156"/>
    </location>
    <ligand>
        <name>GTP</name>
        <dbReference type="ChEBI" id="CHEBI:37565"/>
    </ligand>
</feature>
<dbReference type="PANTHER" id="PTHR21327:SF18">
    <property type="entry name" value="3,4-DIHYDROXY-2-BUTANONE 4-PHOSPHATE SYNTHASE"/>
    <property type="match status" value="1"/>
</dbReference>
<feature type="binding site" evidence="11">
    <location>
        <position position="69"/>
    </location>
    <ligand>
        <name>Zn(2+)</name>
        <dbReference type="ChEBI" id="CHEBI:29105"/>
        <note>catalytic</note>
    </ligand>
</feature>
<feature type="domain" description="GTP cyclohydrolase II" evidence="12">
    <location>
        <begin position="14"/>
        <end position="172"/>
    </location>
</feature>
<evidence type="ECO:0000313" key="14">
    <source>
        <dbReference type="Proteomes" id="UP000033870"/>
    </source>
</evidence>
<comment type="cofactor">
    <cofactor evidence="11">
        <name>Zn(2+)</name>
        <dbReference type="ChEBI" id="CHEBI:29105"/>
    </cofactor>
    <text evidence="11">Binds 1 zinc ion per subunit.</text>
</comment>
<evidence type="ECO:0000259" key="12">
    <source>
        <dbReference type="Pfam" id="PF00925"/>
    </source>
</evidence>
<dbReference type="EMBL" id="LCRX01000001">
    <property type="protein sequence ID" value="KKW43024.1"/>
    <property type="molecule type" value="Genomic_DNA"/>
</dbReference>
<name>A0A0G2BBS9_9BACT</name>
<evidence type="ECO:0000256" key="11">
    <source>
        <dbReference type="HAMAP-Rule" id="MF_00179"/>
    </source>
</evidence>
<feature type="binding site" evidence="11">
    <location>
        <position position="67"/>
    </location>
    <ligand>
        <name>Zn(2+)</name>
        <dbReference type="ChEBI" id="CHEBI:29105"/>
        <note>catalytic</note>
    </ligand>
</feature>
<feature type="active site" description="Nucleophile" evidence="11">
    <location>
        <position position="130"/>
    </location>
</feature>
<feature type="binding site" evidence="11">
    <location>
        <position position="72"/>
    </location>
    <ligand>
        <name>GTP</name>
        <dbReference type="ChEBI" id="CHEBI:37565"/>
    </ligand>
</feature>
<evidence type="ECO:0000256" key="4">
    <source>
        <dbReference type="ARBA" id="ARBA00022723"/>
    </source>
</evidence>
<feature type="binding site" evidence="11">
    <location>
        <position position="116"/>
    </location>
    <ligand>
        <name>GTP</name>
        <dbReference type="ChEBI" id="CHEBI:37565"/>
    </ligand>
</feature>
<dbReference type="UniPathway" id="UPA00275">
    <property type="reaction ID" value="UER00400"/>
</dbReference>
<accession>A0A0G2BBS9</accession>
<dbReference type="AlphaFoldDB" id="A0A0G2BBS9"/>
<comment type="pathway">
    <text evidence="1 11">Cofactor biosynthesis; riboflavin biosynthesis; 5-amino-6-(D-ribitylamino)uracil from GTP: step 1/4.</text>
</comment>
<dbReference type="InterPro" id="IPR000926">
    <property type="entry name" value="RibA"/>
</dbReference>
<dbReference type="PANTHER" id="PTHR21327">
    <property type="entry name" value="GTP CYCLOHYDROLASE II-RELATED"/>
    <property type="match status" value="1"/>
</dbReference>
<dbReference type="GO" id="GO:0005829">
    <property type="term" value="C:cytosol"/>
    <property type="evidence" value="ECO:0007669"/>
    <property type="project" value="TreeGrafter"/>
</dbReference>
<evidence type="ECO:0000256" key="10">
    <source>
        <dbReference type="ARBA" id="ARBA00049295"/>
    </source>
</evidence>
<evidence type="ECO:0000313" key="13">
    <source>
        <dbReference type="EMBL" id="KKW43024.1"/>
    </source>
</evidence>
<dbReference type="InterPro" id="IPR036144">
    <property type="entry name" value="RibA-like_sf"/>
</dbReference>
<comment type="function">
    <text evidence="9 11">Catalyzes the conversion of GTP to 2,5-diamino-6-ribosylamino-4(3H)-pyrimidinone 5'-phosphate (DARP), formate and pyrophosphate.</text>
</comment>
<dbReference type="NCBIfam" id="TIGR00505">
    <property type="entry name" value="ribA"/>
    <property type="match status" value="1"/>
</dbReference>
<feature type="binding site" evidence="11">
    <location>
        <begin position="51"/>
        <end position="55"/>
    </location>
    <ligand>
        <name>GTP</name>
        <dbReference type="ChEBI" id="CHEBI:37565"/>
    </ligand>
</feature>
<dbReference type="Pfam" id="PF00925">
    <property type="entry name" value="GTP_cyclohydro2"/>
    <property type="match status" value="1"/>
</dbReference>
<dbReference type="GO" id="GO:0008686">
    <property type="term" value="F:3,4-dihydroxy-2-butanone-4-phosphate synthase activity"/>
    <property type="evidence" value="ECO:0007669"/>
    <property type="project" value="TreeGrafter"/>
</dbReference>
<evidence type="ECO:0000256" key="8">
    <source>
        <dbReference type="ARBA" id="ARBA00023134"/>
    </source>
</evidence>
<comment type="caution">
    <text evidence="13">The sequence shown here is derived from an EMBL/GenBank/DDBJ whole genome shotgun (WGS) entry which is preliminary data.</text>
</comment>
<protein>
    <recommendedName>
        <fullName evidence="11">GTP cyclohydrolase-2</fullName>
        <ecNumber evidence="11">3.5.4.25</ecNumber>
    </recommendedName>
    <alternativeName>
        <fullName evidence="11">GTP cyclohydrolase II</fullName>
    </alternativeName>
</protein>
<dbReference type="NCBIfam" id="NF001591">
    <property type="entry name" value="PRK00393.1"/>
    <property type="match status" value="1"/>
</dbReference>
<proteinExistence type="inferred from homology"/>
<evidence type="ECO:0000256" key="1">
    <source>
        <dbReference type="ARBA" id="ARBA00004853"/>
    </source>
</evidence>
<feature type="active site" description="Proton acceptor" evidence="11">
    <location>
        <position position="128"/>
    </location>
</feature>
<keyword evidence="8 11" id="KW-0342">GTP-binding</keyword>
<dbReference type="GO" id="GO:0009231">
    <property type="term" value="P:riboflavin biosynthetic process"/>
    <property type="evidence" value="ECO:0007669"/>
    <property type="project" value="UniProtKB-UniRule"/>
</dbReference>
<dbReference type="GO" id="GO:0005525">
    <property type="term" value="F:GTP binding"/>
    <property type="evidence" value="ECO:0007669"/>
    <property type="project" value="UniProtKB-KW"/>
</dbReference>
<dbReference type="FunFam" id="3.40.50.10990:FF:000001">
    <property type="entry name" value="Riboflavin biosynthesis protein RibBA"/>
    <property type="match status" value="1"/>
</dbReference>
<dbReference type="InterPro" id="IPR032677">
    <property type="entry name" value="GTP_cyclohydro_II"/>
</dbReference>
<feature type="binding site" evidence="11">
    <location>
        <begin position="94"/>
        <end position="96"/>
    </location>
    <ligand>
        <name>GTP</name>
        <dbReference type="ChEBI" id="CHEBI:37565"/>
    </ligand>
</feature>
<keyword evidence="4 11" id="KW-0479">Metal-binding</keyword>
<dbReference type="Gene3D" id="3.40.50.10990">
    <property type="entry name" value="GTP cyclohydrolase II"/>
    <property type="match status" value="1"/>
</dbReference>